<dbReference type="Proteomes" id="UP001139411">
    <property type="component" value="Unassembled WGS sequence"/>
</dbReference>
<comment type="caution">
    <text evidence="2">The sequence shown here is derived from an EMBL/GenBank/DDBJ whole genome shotgun (WGS) entry which is preliminary data.</text>
</comment>
<dbReference type="PANTHER" id="PTHR32305:SF15">
    <property type="entry name" value="PROTEIN RHSA-RELATED"/>
    <property type="match status" value="1"/>
</dbReference>
<dbReference type="PANTHER" id="PTHR32305">
    <property type="match status" value="1"/>
</dbReference>
<proteinExistence type="predicted"/>
<dbReference type="EMBL" id="JAKFFV010000011">
    <property type="protein sequence ID" value="MCF2500434.1"/>
    <property type="molecule type" value="Genomic_DNA"/>
</dbReference>
<dbReference type="Gene3D" id="2.180.10.10">
    <property type="entry name" value="RHS repeat-associated core"/>
    <property type="match status" value="1"/>
</dbReference>
<sequence>MILKYAGNFEYRQIAALNKLYRVALSEGQSVFRDNKLAFEYSLKDHLGNVRVVFDEEGQVLQKTDYYAFGLEIDRNSPIQTPAARNAVNRYNFLGKETQAATGYIDLQARFYDPLIGRFMQVDPVSELQESQSVYQYGWNNPILRSDPNGTYPDGPGDDPFLIARLAATAFFDTKHAIINTGARWFRSDIRAGYKVDGNGNQTFETQISRQAVDNSLSGQVREAVNAVGDVALLATAGSSPANPGNLLSKTSVESQVVKAGKEVASEITAYKRPSGSVTNAQRASVQGKPCVDCGTTGTKMVADHKRPLVKEHYETGTIDKKNMRSVDAVQPQCPTCSAKQGAEMSRYSREQKKKNGLD</sequence>
<accession>A0A9X1QIQ8</accession>
<name>A0A9X1QIQ8_9BACT</name>
<dbReference type="AlphaFoldDB" id="A0A9X1QIQ8"/>
<evidence type="ECO:0000313" key="3">
    <source>
        <dbReference type="Proteomes" id="UP001139411"/>
    </source>
</evidence>
<reference evidence="2" key="1">
    <citation type="submission" date="2022-01" db="EMBL/GenBank/DDBJ databases">
        <title>Novel species in genus Dyadobacter.</title>
        <authorList>
            <person name="Ma C."/>
        </authorList>
    </citation>
    <scope>NUCLEOTIDE SEQUENCE</scope>
    <source>
        <strain evidence="2">CY357</strain>
    </source>
</reference>
<dbReference type="InterPro" id="IPR050708">
    <property type="entry name" value="T6SS_VgrG/RHS"/>
</dbReference>
<dbReference type="InterPro" id="IPR022385">
    <property type="entry name" value="Rhs_assc_core"/>
</dbReference>
<feature type="region of interest" description="Disordered" evidence="1">
    <location>
        <begin position="336"/>
        <end position="359"/>
    </location>
</feature>
<evidence type="ECO:0000313" key="2">
    <source>
        <dbReference type="EMBL" id="MCF2500434.1"/>
    </source>
</evidence>
<evidence type="ECO:0000256" key="1">
    <source>
        <dbReference type="SAM" id="MobiDB-lite"/>
    </source>
</evidence>
<feature type="compositionally biased region" description="Basic and acidic residues" evidence="1">
    <location>
        <begin position="347"/>
        <end position="359"/>
    </location>
</feature>
<protein>
    <submittedName>
        <fullName evidence="2">RHS repeat-associated core domain-containing protein</fullName>
    </submittedName>
</protein>
<gene>
    <name evidence="2" type="ORF">L0661_19095</name>
</gene>
<dbReference type="NCBIfam" id="TIGR03696">
    <property type="entry name" value="Rhs_assc_core"/>
    <property type="match status" value="1"/>
</dbReference>
<organism evidence="2 3">
    <name type="scientific">Dyadobacter chenhuakuii</name>
    <dbReference type="NCBI Taxonomy" id="2909339"/>
    <lineage>
        <taxon>Bacteria</taxon>
        <taxon>Pseudomonadati</taxon>
        <taxon>Bacteroidota</taxon>
        <taxon>Cytophagia</taxon>
        <taxon>Cytophagales</taxon>
        <taxon>Spirosomataceae</taxon>
        <taxon>Dyadobacter</taxon>
    </lineage>
</organism>
<dbReference type="RefSeq" id="WP_235156733.1">
    <property type="nucleotide sequence ID" value="NZ_JAKFFV010000011.1"/>
</dbReference>